<gene>
    <name evidence="1" type="ORF">S01H1_29728</name>
</gene>
<reference evidence="1" key="1">
    <citation type="journal article" date="2014" name="Front. Microbiol.">
        <title>High frequency of phylogenetically diverse reductive dehalogenase-homologous genes in deep subseafloor sedimentary metagenomes.</title>
        <authorList>
            <person name="Kawai M."/>
            <person name="Futagami T."/>
            <person name="Toyoda A."/>
            <person name="Takaki Y."/>
            <person name="Nishi S."/>
            <person name="Hori S."/>
            <person name="Arai W."/>
            <person name="Tsubouchi T."/>
            <person name="Morono Y."/>
            <person name="Uchiyama I."/>
            <person name="Ito T."/>
            <person name="Fujiyama A."/>
            <person name="Inagaki F."/>
            <person name="Takami H."/>
        </authorList>
    </citation>
    <scope>NUCLEOTIDE SEQUENCE</scope>
    <source>
        <strain evidence="1">Expedition CK06-06</strain>
    </source>
</reference>
<organism evidence="1">
    <name type="scientific">marine sediment metagenome</name>
    <dbReference type="NCBI Taxonomy" id="412755"/>
    <lineage>
        <taxon>unclassified sequences</taxon>
        <taxon>metagenomes</taxon>
        <taxon>ecological metagenomes</taxon>
    </lineage>
</organism>
<name>X0UVL8_9ZZZZ</name>
<feature type="non-terminal residue" evidence="1">
    <location>
        <position position="1"/>
    </location>
</feature>
<accession>X0UVL8</accession>
<protein>
    <submittedName>
        <fullName evidence="1">Uncharacterized protein</fullName>
    </submittedName>
</protein>
<dbReference type="EMBL" id="BARS01018260">
    <property type="protein sequence ID" value="GAF92465.1"/>
    <property type="molecule type" value="Genomic_DNA"/>
</dbReference>
<dbReference type="AlphaFoldDB" id="X0UVL8"/>
<proteinExistence type="predicted"/>
<comment type="caution">
    <text evidence="1">The sequence shown here is derived from an EMBL/GenBank/DDBJ whole genome shotgun (WGS) entry which is preliminary data.</text>
</comment>
<sequence length="182" mass="19104">NRIYHTNADNAVLDYSFAVLTNVGPTHITGTDSANKSIIAVGVIDGQVVAGQLYLDTDTSQDLTANYVAITNMSQTNITCCTAGPSAITNACAGTYLISAHIEGELANNESGFMAVFVDGVEQTHIRRHFSTPAAGQDHAGGSCAGLVVLEAGQAIELRLKSEDAAAVWTTHNVQLVLTRLN</sequence>
<evidence type="ECO:0000313" key="1">
    <source>
        <dbReference type="EMBL" id="GAF92465.1"/>
    </source>
</evidence>